<feature type="transmembrane region" description="Helical" evidence="2">
    <location>
        <begin position="716"/>
        <end position="738"/>
    </location>
</feature>
<feature type="compositionally biased region" description="Basic and acidic residues" evidence="1">
    <location>
        <begin position="40"/>
        <end position="57"/>
    </location>
</feature>
<dbReference type="AlphaFoldDB" id="A0A448Z0K5"/>
<dbReference type="OrthoDB" id="56347at2759"/>
<name>A0A448Z0K5_9STRA</name>
<keyword evidence="2" id="KW-0812">Transmembrane</keyword>
<evidence type="ECO:0000313" key="5">
    <source>
        <dbReference type="Proteomes" id="UP000291116"/>
    </source>
</evidence>
<dbReference type="Gene3D" id="2.130.10.10">
    <property type="entry name" value="YVTN repeat-like/Quinoprotein amine dehydrogenase"/>
    <property type="match status" value="1"/>
</dbReference>
<dbReference type="Pfam" id="PF13360">
    <property type="entry name" value="PQQ_2"/>
    <property type="match status" value="1"/>
</dbReference>
<evidence type="ECO:0000259" key="3">
    <source>
        <dbReference type="Pfam" id="PF13360"/>
    </source>
</evidence>
<dbReference type="InterPro" id="IPR015943">
    <property type="entry name" value="WD40/YVTN_repeat-like_dom_sf"/>
</dbReference>
<dbReference type="EMBL" id="CAACVS010000060">
    <property type="protein sequence ID" value="VEU35535.1"/>
    <property type="molecule type" value="Genomic_DNA"/>
</dbReference>
<gene>
    <name evidence="4" type="ORF">PSNMU_V1.4_AUG-EV-PASAV3_0021840</name>
</gene>
<keyword evidence="2" id="KW-0472">Membrane</keyword>
<proteinExistence type="predicted"/>
<dbReference type="InterPro" id="IPR011047">
    <property type="entry name" value="Quinoprotein_ADH-like_sf"/>
</dbReference>
<evidence type="ECO:0000313" key="4">
    <source>
        <dbReference type="EMBL" id="VEU35535.1"/>
    </source>
</evidence>
<sequence length="857" mass="94684">MTSELSSLFVENITSNSCCYYNEDKDATGRKRRRPQPNDPVHDLPKHGDSATRDKPRTIERHRRSALREHLVPVVLWVALLFACYQKDQHKYQIPQADAMKSPGITKRKTHLRQKRVLNLATTNLIKIDYLDLPETLWIREDSEDQFLQGNEVRVSPFDESILYATSKAGDLRVLSASNGMPLDRVRPAPRTITEGGTTSTWSLYSNSGMAFGTFRDAEDISTETHTNGDDDNGYNDYLQFLLNNGIEHDGKKEELDFLVYSVVDDAPSDSRFLPKTRVVCVSIPEHKILWMSAGLPGTPNGSPLVYYADDVGSAALSSLSSREANEEEVDNGMYIVLTHNSVLIRPDNTTRTTGHLTVLDSVTGHVKWTQSEWSRDEVPKGYGPPQVAHNPVRGGEYSGGSRDNKNDVVVWTSSDDEGRGRLGNIYSFQMKSSSDAEAELKNKNSNNEEDVTSYTYTPFQVFVLRKVRWNSIARPTMNQAGTNLYVGVTGNAVRGWNGVGKFNGTADWATRLVPFNSGTNASSLPYSEDVVIPTAPVLSADEERLFVVSARNETICLDAKDGSRMWSVTTRESSPLLGEPKASPDNKRLYMIMSGNGRVNGIDQTDGKILWSFGCDKKTLAAGECQDPPVSANFDLSSDGHVLYFGTADGRIVALNLGQRIDTKDNDLPISTGSSTITIGLDDDDGPLEFDENSIGTFDDELAKNEGKGTSVGKILGSIFAILLSLAVAAVSLMYVAKAKGYSSINWTNYRFPRSFGGEKRHSSVSRVRVRVQSQELDGPDKYEDRIIATLSEDEKSIEDEQFNTLWIDPTHSNPKPTRTNEDDIPTADRLAVMLGTSNKIAPISESFGYGQAVLL</sequence>
<protein>
    <recommendedName>
        <fullName evidence="3">Pyrrolo-quinoline quinone repeat domain-containing protein</fullName>
    </recommendedName>
</protein>
<dbReference type="PANTHER" id="PTHR34512">
    <property type="entry name" value="CELL SURFACE PROTEIN"/>
    <property type="match status" value="1"/>
</dbReference>
<dbReference type="SUPFAM" id="SSF50998">
    <property type="entry name" value="Quinoprotein alcohol dehydrogenase-like"/>
    <property type="match status" value="1"/>
</dbReference>
<feature type="domain" description="Pyrrolo-quinoline quinone repeat" evidence="3">
    <location>
        <begin position="534"/>
        <end position="658"/>
    </location>
</feature>
<feature type="region of interest" description="Disordered" evidence="1">
    <location>
        <begin position="26"/>
        <end position="57"/>
    </location>
</feature>
<keyword evidence="5" id="KW-1185">Reference proteome</keyword>
<keyword evidence="2" id="KW-1133">Transmembrane helix</keyword>
<evidence type="ECO:0000256" key="1">
    <source>
        <dbReference type="SAM" id="MobiDB-lite"/>
    </source>
</evidence>
<accession>A0A448Z0K5</accession>
<dbReference type="Proteomes" id="UP000291116">
    <property type="component" value="Unassembled WGS sequence"/>
</dbReference>
<dbReference type="PANTHER" id="PTHR34512:SF30">
    <property type="entry name" value="OUTER MEMBRANE PROTEIN ASSEMBLY FACTOR BAMB"/>
    <property type="match status" value="1"/>
</dbReference>
<feature type="region of interest" description="Disordered" evidence="1">
    <location>
        <begin position="376"/>
        <end position="408"/>
    </location>
</feature>
<dbReference type="InterPro" id="IPR002372">
    <property type="entry name" value="PQQ_rpt_dom"/>
</dbReference>
<evidence type="ECO:0000256" key="2">
    <source>
        <dbReference type="SAM" id="Phobius"/>
    </source>
</evidence>
<reference evidence="4 5" key="1">
    <citation type="submission" date="2019-01" db="EMBL/GenBank/DDBJ databases">
        <authorList>
            <person name="Ferrante I. M."/>
        </authorList>
    </citation>
    <scope>NUCLEOTIDE SEQUENCE [LARGE SCALE GENOMIC DNA]</scope>
    <source>
        <strain evidence="4 5">B856</strain>
    </source>
</reference>
<organism evidence="4 5">
    <name type="scientific">Pseudo-nitzschia multistriata</name>
    <dbReference type="NCBI Taxonomy" id="183589"/>
    <lineage>
        <taxon>Eukaryota</taxon>
        <taxon>Sar</taxon>
        <taxon>Stramenopiles</taxon>
        <taxon>Ochrophyta</taxon>
        <taxon>Bacillariophyta</taxon>
        <taxon>Bacillariophyceae</taxon>
        <taxon>Bacillariophycidae</taxon>
        <taxon>Bacillariales</taxon>
        <taxon>Bacillariaceae</taxon>
        <taxon>Pseudo-nitzschia</taxon>
    </lineage>
</organism>